<proteinExistence type="predicted"/>
<feature type="compositionally biased region" description="Low complexity" evidence="1">
    <location>
        <begin position="60"/>
        <end position="71"/>
    </location>
</feature>
<keyword evidence="3" id="KW-1185">Reference proteome</keyword>
<evidence type="ECO:0000256" key="1">
    <source>
        <dbReference type="SAM" id="MobiDB-lite"/>
    </source>
</evidence>
<sequence length="101" mass="10531">MRGEQTPAGEAGHVLGRSAGRPAARCMCAWSIAARALLLHHGFSPRRSISVRTPPNKLMGGRASSISSASGGSTADALLIRSCLDTSILSQCIWSGVENKL</sequence>
<reference evidence="2" key="1">
    <citation type="submission" date="2020-05" db="EMBL/GenBank/DDBJ databases">
        <title>WGS assembly of Panicum virgatum.</title>
        <authorList>
            <person name="Lovell J.T."/>
            <person name="Jenkins J."/>
            <person name="Shu S."/>
            <person name="Juenger T.E."/>
            <person name="Schmutz J."/>
        </authorList>
    </citation>
    <scope>NUCLEOTIDE SEQUENCE</scope>
    <source>
        <strain evidence="2">AP13</strain>
    </source>
</reference>
<evidence type="ECO:0000313" key="2">
    <source>
        <dbReference type="EMBL" id="KAG2654487.1"/>
    </source>
</evidence>
<dbReference type="EMBL" id="CM029038">
    <property type="protein sequence ID" value="KAG2654487.1"/>
    <property type="molecule type" value="Genomic_DNA"/>
</dbReference>
<name>A0A8T0X6F9_PANVG</name>
<organism evidence="2 3">
    <name type="scientific">Panicum virgatum</name>
    <name type="common">Blackwell switchgrass</name>
    <dbReference type="NCBI Taxonomy" id="38727"/>
    <lineage>
        <taxon>Eukaryota</taxon>
        <taxon>Viridiplantae</taxon>
        <taxon>Streptophyta</taxon>
        <taxon>Embryophyta</taxon>
        <taxon>Tracheophyta</taxon>
        <taxon>Spermatophyta</taxon>
        <taxon>Magnoliopsida</taxon>
        <taxon>Liliopsida</taxon>
        <taxon>Poales</taxon>
        <taxon>Poaceae</taxon>
        <taxon>PACMAD clade</taxon>
        <taxon>Panicoideae</taxon>
        <taxon>Panicodae</taxon>
        <taxon>Paniceae</taxon>
        <taxon>Panicinae</taxon>
        <taxon>Panicum</taxon>
        <taxon>Panicum sect. Hiantes</taxon>
    </lineage>
</organism>
<feature type="region of interest" description="Disordered" evidence="1">
    <location>
        <begin position="50"/>
        <end position="71"/>
    </location>
</feature>
<accession>A0A8T0X6F9</accession>
<gene>
    <name evidence="2" type="ORF">PVAP13_1NG522700</name>
</gene>
<protein>
    <submittedName>
        <fullName evidence="2">Uncharacterized protein</fullName>
    </submittedName>
</protein>
<comment type="caution">
    <text evidence="2">The sequence shown here is derived from an EMBL/GenBank/DDBJ whole genome shotgun (WGS) entry which is preliminary data.</text>
</comment>
<evidence type="ECO:0000313" key="3">
    <source>
        <dbReference type="Proteomes" id="UP000823388"/>
    </source>
</evidence>
<dbReference type="AlphaFoldDB" id="A0A8T0X6F9"/>
<dbReference type="Proteomes" id="UP000823388">
    <property type="component" value="Chromosome 1N"/>
</dbReference>